<gene>
    <name evidence="4" type="ORF">Bca52824_031650</name>
    <name evidence="2" type="ORF">Bca52824_060360</name>
    <name evidence="3" type="ORF">Bca52824_060361</name>
</gene>
<dbReference type="EMBL" id="JAAMPC010000007">
    <property type="protein sequence ID" value="KAG2302999.1"/>
    <property type="molecule type" value="Genomic_DNA"/>
</dbReference>
<proteinExistence type="predicted"/>
<reference evidence="4 5" key="1">
    <citation type="submission" date="2020-02" db="EMBL/GenBank/DDBJ databases">
        <authorList>
            <person name="Ma Q."/>
            <person name="Huang Y."/>
            <person name="Song X."/>
            <person name="Pei D."/>
        </authorList>
    </citation>
    <scope>NUCLEOTIDE SEQUENCE [LARGE SCALE GENOMIC DNA]</scope>
    <source>
        <strain evidence="4">Sxm20200214</strain>
        <tissue evidence="4">Leaf</tissue>
    </source>
</reference>
<dbReference type="Proteomes" id="UP000886595">
    <property type="component" value="Unassembled WGS sequence"/>
</dbReference>
<dbReference type="AlphaFoldDB" id="A0A8X7V5G9"/>
<dbReference type="EMBL" id="JAAMPC010000012">
    <property type="protein sequence ID" value="KAG2277805.1"/>
    <property type="molecule type" value="Genomic_DNA"/>
</dbReference>
<name>A0A8X7V5G9_BRACI</name>
<evidence type="ECO:0000256" key="1">
    <source>
        <dbReference type="SAM" id="MobiDB-lite"/>
    </source>
</evidence>
<accession>A0A8X7V5G9</accession>
<sequence>MPTYRKPHVPRVYGTNIFASHFKELEEHSHSVPPLQLPHQLGAWAKPVHFTPPATPTEASSPGDERAYFGIDPSPWPSLKEGSHA</sequence>
<evidence type="ECO:0000313" key="4">
    <source>
        <dbReference type="EMBL" id="KAG2302999.1"/>
    </source>
</evidence>
<evidence type="ECO:0000313" key="5">
    <source>
        <dbReference type="Proteomes" id="UP000886595"/>
    </source>
</evidence>
<organism evidence="4 5">
    <name type="scientific">Brassica carinata</name>
    <name type="common">Ethiopian mustard</name>
    <name type="synonym">Abyssinian cabbage</name>
    <dbReference type="NCBI Taxonomy" id="52824"/>
    <lineage>
        <taxon>Eukaryota</taxon>
        <taxon>Viridiplantae</taxon>
        <taxon>Streptophyta</taxon>
        <taxon>Embryophyta</taxon>
        <taxon>Tracheophyta</taxon>
        <taxon>Spermatophyta</taxon>
        <taxon>Magnoliopsida</taxon>
        <taxon>eudicotyledons</taxon>
        <taxon>Gunneridae</taxon>
        <taxon>Pentapetalae</taxon>
        <taxon>rosids</taxon>
        <taxon>malvids</taxon>
        <taxon>Brassicales</taxon>
        <taxon>Brassicaceae</taxon>
        <taxon>Brassiceae</taxon>
        <taxon>Brassica</taxon>
    </lineage>
</organism>
<comment type="caution">
    <text evidence="4">The sequence shown here is derived from an EMBL/GenBank/DDBJ whole genome shotgun (WGS) entry which is preliminary data.</text>
</comment>
<dbReference type="EMBL" id="JAAMPC010000012">
    <property type="protein sequence ID" value="KAG2277806.1"/>
    <property type="molecule type" value="Genomic_DNA"/>
</dbReference>
<feature type="region of interest" description="Disordered" evidence="1">
    <location>
        <begin position="49"/>
        <end position="85"/>
    </location>
</feature>
<evidence type="ECO:0000313" key="3">
    <source>
        <dbReference type="EMBL" id="KAG2277806.1"/>
    </source>
</evidence>
<keyword evidence="5" id="KW-1185">Reference proteome</keyword>
<evidence type="ECO:0000313" key="2">
    <source>
        <dbReference type="EMBL" id="KAG2277805.1"/>
    </source>
</evidence>
<protein>
    <submittedName>
        <fullName evidence="4">Uncharacterized protein</fullName>
    </submittedName>
</protein>